<reference evidence="3" key="1">
    <citation type="journal article" date="2020" name="bioRxiv">
        <title>Chromosome-level reference genome of the European wasp spider Argiope bruennichi: a resource for studies on range expansion and evolutionary adaptation.</title>
        <authorList>
            <person name="Sheffer M.M."/>
            <person name="Hoppe A."/>
            <person name="Krehenwinkel H."/>
            <person name="Uhl G."/>
            <person name="Kuss A.W."/>
            <person name="Jensen L."/>
            <person name="Jensen C."/>
            <person name="Gillespie R.G."/>
            <person name="Hoff K.J."/>
            <person name="Prost S."/>
        </authorList>
    </citation>
    <scope>NUCLEOTIDE SEQUENCE</scope>
</reference>
<feature type="region of interest" description="Disordered" evidence="2">
    <location>
        <begin position="1"/>
        <end position="132"/>
    </location>
</feature>
<name>A0A8T0EN75_ARGBR</name>
<reference evidence="3" key="2">
    <citation type="submission" date="2020-06" db="EMBL/GenBank/DDBJ databases">
        <authorList>
            <person name="Sheffer M."/>
        </authorList>
    </citation>
    <scope>NUCLEOTIDE SEQUENCE</scope>
</reference>
<dbReference type="Proteomes" id="UP000807504">
    <property type="component" value="Unassembled WGS sequence"/>
</dbReference>
<evidence type="ECO:0000256" key="2">
    <source>
        <dbReference type="SAM" id="MobiDB-lite"/>
    </source>
</evidence>
<sequence length="266" mass="29090">MSKRPAGEPDDGAGGKRIHFADESIHGPSSNGRHGEEMRSLRSQFAEKDALLEQFKSRDEAEQADAAPDAAADEAQQADAAPDAEPIEAPLSPPQVPQAPRRRAANLRMSKRPAGEPDEGAGGKRIHFADETIHGPEHLRLVRRMEEMEREIRSLRSTIAEKDALLEQYQERIHELNEENKDLHKRIKEKAINSKDFGVQAELPPIYEAPEAAPQAAAPDAAADETQQAVPDVAPDAAPLAAPLSPPQVTQAPQRRVANVRVRLLL</sequence>
<accession>A0A8T0EN75</accession>
<feature type="compositionally biased region" description="Basic residues" evidence="2">
    <location>
        <begin position="100"/>
        <end position="111"/>
    </location>
</feature>
<evidence type="ECO:0000313" key="3">
    <source>
        <dbReference type="EMBL" id="KAF8777353.1"/>
    </source>
</evidence>
<dbReference type="AlphaFoldDB" id="A0A8T0EN75"/>
<keyword evidence="4" id="KW-1185">Reference proteome</keyword>
<gene>
    <name evidence="3" type="ORF">HNY73_014222</name>
</gene>
<proteinExistence type="predicted"/>
<dbReference type="EMBL" id="JABXBU010002072">
    <property type="protein sequence ID" value="KAF8777353.1"/>
    <property type="molecule type" value="Genomic_DNA"/>
</dbReference>
<evidence type="ECO:0000256" key="1">
    <source>
        <dbReference type="SAM" id="Coils"/>
    </source>
</evidence>
<organism evidence="3 4">
    <name type="scientific">Argiope bruennichi</name>
    <name type="common">Wasp spider</name>
    <name type="synonym">Aranea bruennichi</name>
    <dbReference type="NCBI Taxonomy" id="94029"/>
    <lineage>
        <taxon>Eukaryota</taxon>
        <taxon>Metazoa</taxon>
        <taxon>Ecdysozoa</taxon>
        <taxon>Arthropoda</taxon>
        <taxon>Chelicerata</taxon>
        <taxon>Arachnida</taxon>
        <taxon>Araneae</taxon>
        <taxon>Araneomorphae</taxon>
        <taxon>Entelegynae</taxon>
        <taxon>Araneoidea</taxon>
        <taxon>Araneidae</taxon>
        <taxon>Argiope</taxon>
    </lineage>
</organism>
<feature type="compositionally biased region" description="Low complexity" evidence="2">
    <location>
        <begin position="208"/>
        <end position="243"/>
    </location>
</feature>
<feature type="compositionally biased region" description="Low complexity" evidence="2">
    <location>
        <begin position="64"/>
        <end position="90"/>
    </location>
</feature>
<keyword evidence="1" id="KW-0175">Coiled coil</keyword>
<comment type="caution">
    <text evidence="3">The sequence shown here is derived from an EMBL/GenBank/DDBJ whole genome shotgun (WGS) entry which is preliminary data.</text>
</comment>
<evidence type="ECO:0000313" key="4">
    <source>
        <dbReference type="Proteomes" id="UP000807504"/>
    </source>
</evidence>
<protein>
    <submittedName>
        <fullName evidence="3">Uncharacterized protein</fullName>
    </submittedName>
</protein>
<feature type="compositionally biased region" description="Basic and acidic residues" evidence="2">
    <location>
        <begin position="33"/>
        <end position="61"/>
    </location>
</feature>
<feature type="coiled-coil region" evidence="1">
    <location>
        <begin position="138"/>
        <end position="193"/>
    </location>
</feature>
<feature type="region of interest" description="Disordered" evidence="2">
    <location>
        <begin position="207"/>
        <end position="252"/>
    </location>
</feature>